<keyword evidence="2" id="KW-1133">Transmembrane helix</keyword>
<feature type="region of interest" description="Disordered" evidence="1">
    <location>
        <begin position="35"/>
        <end position="86"/>
    </location>
</feature>
<dbReference type="Gene3D" id="2.60.40.10">
    <property type="entry name" value="Immunoglobulins"/>
    <property type="match status" value="1"/>
</dbReference>
<evidence type="ECO:0000256" key="2">
    <source>
        <dbReference type="SAM" id="Phobius"/>
    </source>
</evidence>
<comment type="caution">
    <text evidence="4">The sequence shown here is derived from an EMBL/GenBank/DDBJ whole genome shotgun (WGS) entry which is preliminary data.</text>
</comment>
<dbReference type="PANTHER" id="PTHR34700:SF4">
    <property type="entry name" value="PHAGE-LIKE ELEMENT PBSX PROTEIN XKDP"/>
    <property type="match status" value="1"/>
</dbReference>
<dbReference type="CDD" id="cd00118">
    <property type="entry name" value="LysM"/>
    <property type="match status" value="1"/>
</dbReference>
<dbReference type="SMART" id="SM00257">
    <property type="entry name" value="LysM"/>
    <property type="match status" value="1"/>
</dbReference>
<evidence type="ECO:0000313" key="4">
    <source>
        <dbReference type="EMBL" id="MDA5094358.1"/>
    </source>
</evidence>
<reference evidence="4 5" key="1">
    <citation type="submission" date="2023-01" db="EMBL/GenBank/DDBJ databases">
        <authorList>
            <person name="Yoon J.-W."/>
        </authorList>
    </citation>
    <scope>NUCLEOTIDE SEQUENCE [LARGE SCALE GENOMIC DNA]</scope>
    <source>
        <strain evidence="4 5">KMU-50</strain>
    </source>
</reference>
<dbReference type="Pfam" id="PF01476">
    <property type="entry name" value="LysM"/>
    <property type="match status" value="1"/>
</dbReference>
<feature type="compositionally biased region" description="Basic and acidic residues" evidence="1">
    <location>
        <begin position="320"/>
        <end position="331"/>
    </location>
</feature>
<feature type="compositionally biased region" description="Polar residues" evidence="1">
    <location>
        <begin position="339"/>
        <end position="354"/>
    </location>
</feature>
<keyword evidence="5" id="KW-1185">Reference proteome</keyword>
<keyword evidence="2" id="KW-0472">Membrane</keyword>
<dbReference type="Proteomes" id="UP001528040">
    <property type="component" value="Unassembled WGS sequence"/>
</dbReference>
<accession>A0ABT4W1G3</accession>
<dbReference type="RefSeq" id="WP_271054062.1">
    <property type="nucleotide sequence ID" value="NZ_JAQIIO010000004.1"/>
</dbReference>
<evidence type="ECO:0000313" key="5">
    <source>
        <dbReference type="Proteomes" id="UP001528040"/>
    </source>
</evidence>
<dbReference type="InterPro" id="IPR036779">
    <property type="entry name" value="LysM_dom_sf"/>
</dbReference>
<feature type="compositionally biased region" description="Polar residues" evidence="1">
    <location>
        <begin position="63"/>
        <end position="80"/>
    </location>
</feature>
<proteinExistence type="predicted"/>
<gene>
    <name evidence="4" type="ORF">O2N63_09700</name>
</gene>
<dbReference type="InterPro" id="IPR013783">
    <property type="entry name" value="Ig-like_fold"/>
</dbReference>
<feature type="compositionally biased region" description="Polar residues" evidence="1">
    <location>
        <begin position="392"/>
        <end position="401"/>
    </location>
</feature>
<dbReference type="InterPro" id="IPR052196">
    <property type="entry name" value="Bact_Kbp"/>
</dbReference>
<feature type="domain" description="LysM" evidence="3">
    <location>
        <begin position="435"/>
        <end position="484"/>
    </location>
</feature>
<dbReference type="PROSITE" id="PS51782">
    <property type="entry name" value="LYSM"/>
    <property type="match status" value="1"/>
</dbReference>
<dbReference type="Gene3D" id="3.10.350.10">
    <property type="entry name" value="LysM domain"/>
    <property type="match status" value="1"/>
</dbReference>
<name>A0ABT4W1G3_9RHOB</name>
<feature type="compositionally biased region" description="Low complexity" evidence="1">
    <location>
        <begin position="365"/>
        <end position="379"/>
    </location>
</feature>
<feature type="region of interest" description="Disordered" evidence="1">
    <location>
        <begin position="320"/>
        <end position="415"/>
    </location>
</feature>
<dbReference type="PANTHER" id="PTHR34700">
    <property type="entry name" value="POTASSIUM BINDING PROTEIN KBP"/>
    <property type="match status" value="1"/>
</dbReference>
<evidence type="ECO:0000256" key="1">
    <source>
        <dbReference type="SAM" id="MobiDB-lite"/>
    </source>
</evidence>
<sequence length="488" mass="50148">MTSKNTPKSGAGILVAGGTALALVLAAMGWWLSQGGSGETPATADAPLPIAEVETEEAPTAAQGSTSSAENSEDTPQASQDAVAPEPQFDIVRVEPDGSAVIAGQATPGANVAVMLDGIEAGRAEADASGNFVALLSLEPSDDSRVMSLQMDGDEVQTSSTQSVIVGPIDAPVRSVEEQTVEHTDDTAVAVSDAEATETEPAKQTPASEEPGMAAASTEPKAPQVLLADQEGIKVLQDAEDGSGSATLVLDSISYDADGNVILGGRGTADANLQIYLDNTVVSDAKVDADGQWRLALPGVVPGVYTLRVDEMDPEGKLAARVETPFKREDPVQLAKLSEGSQDTSTAEPSSDTATAEVVPEPSLPTEAEAPEAQTEIAASSGETSAEEPLSSGDTASTEPTVSEVAALPTDETPAMDQATVNSETAPMADSVRPSLVTVQPGSTLWAIARDNLGEGVLYVQVFDANRNKIRNPDLIYPGQVFTVPEAN</sequence>
<organism evidence="4 5">
    <name type="scientific">Aliiroseovarius salicola</name>
    <dbReference type="NCBI Taxonomy" id="3009082"/>
    <lineage>
        <taxon>Bacteria</taxon>
        <taxon>Pseudomonadati</taxon>
        <taxon>Pseudomonadota</taxon>
        <taxon>Alphaproteobacteria</taxon>
        <taxon>Rhodobacterales</taxon>
        <taxon>Paracoccaceae</taxon>
        <taxon>Aliiroseovarius</taxon>
    </lineage>
</organism>
<keyword evidence="2" id="KW-0812">Transmembrane</keyword>
<evidence type="ECO:0000259" key="3">
    <source>
        <dbReference type="PROSITE" id="PS51782"/>
    </source>
</evidence>
<feature type="region of interest" description="Disordered" evidence="1">
    <location>
        <begin position="179"/>
        <end position="221"/>
    </location>
</feature>
<dbReference type="EMBL" id="JAQIIO010000004">
    <property type="protein sequence ID" value="MDA5094358.1"/>
    <property type="molecule type" value="Genomic_DNA"/>
</dbReference>
<dbReference type="InterPro" id="IPR018392">
    <property type="entry name" value="LysM"/>
</dbReference>
<feature type="transmembrane region" description="Helical" evidence="2">
    <location>
        <begin position="12"/>
        <end position="32"/>
    </location>
</feature>
<protein>
    <submittedName>
        <fullName evidence="4">LysM peptidoglycan-binding domain-containing protein</fullName>
    </submittedName>
</protein>